<evidence type="ECO:0000313" key="1">
    <source>
        <dbReference type="EMBL" id="BAZ00673.1"/>
    </source>
</evidence>
<keyword evidence="2" id="KW-1185">Reference proteome</keyword>
<sequence length="66" mass="7650">MDHTYEVLVDIKEFADLANNTFQRGTTRYEIDATSKAQADGMAFQRAKSEHPRGTEYDIRVTRLLR</sequence>
<proteinExistence type="predicted"/>
<protein>
    <submittedName>
        <fullName evidence="1">Uncharacterized protein</fullName>
    </submittedName>
</protein>
<accession>A0A1Z4N4J5</accession>
<evidence type="ECO:0000313" key="2">
    <source>
        <dbReference type="Proteomes" id="UP000218785"/>
    </source>
</evidence>
<gene>
    <name evidence="1" type="ORF">NIES37_46680</name>
</gene>
<dbReference type="RefSeq" id="WP_096579731.1">
    <property type="nucleotide sequence ID" value="NZ_CAWNJS010000001.1"/>
</dbReference>
<reference evidence="1 2" key="1">
    <citation type="submission" date="2017-06" db="EMBL/GenBank/DDBJ databases">
        <title>Genome sequencing of cyanobaciteial culture collection at National Institute for Environmental Studies (NIES).</title>
        <authorList>
            <person name="Hirose Y."/>
            <person name="Shimura Y."/>
            <person name="Fujisawa T."/>
            <person name="Nakamura Y."/>
            <person name="Kawachi M."/>
        </authorList>
    </citation>
    <scope>NUCLEOTIDE SEQUENCE [LARGE SCALE GENOMIC DNA]</scope>
    <source>
        <strain evidence="1 2">NIES-37</strain>
    </source>
</reference>
<dbReference type="KEGG" id="ttq:NIES37_46680"/>
<dbReference type="AlphaFoldDB" id="A0A1Z4N4J5"/>
<organism evidence="1 2">
    <name type="scientific">Tolypothrix tenuis PCC 7101</name>
    <dbReference type="NCBI Taxonomy" id="231146"/>
    <lineage>
        <taxon>Bacteria</taxon>
        <taxon>Bacillati</taxon>
        <taxon>Cyanobacteriota</taxon>
        <taxon>Cyanophyceae</taxon>
        <taxon>Nostocales</taxon>
        <taxon>Tolypothrichaceae</taxon>
        <taxon>Tolypothrix</taxon>
    </lineage>
</organism>
<dbReference type="EMBL" id="AP018248">
    <property type="protein sequence ID" value="BAZ00673.1"/>
    <property type="molecule type" value="Genomic_DNA"/>
</dbReference>
<dbReference type="Proteomes" id="UP000218785">
    <property type="component" value="Chromosome"/>
</dbReference>
<name>A0A1Z4N4J5_9CYAN</name>